<keyword evidence="2" id="KW-1185">Reference proteome</keyword>
<proteinExistence type="predicted"/>
<reference evidence="1 2" key="1">
    <citation type="journal article" date="2019" name="Nat. Ecol. Evol.">
        <title>Megaphylogeny resolves global patterns of mushroom evolution.</title>
        <authorList>
            <person name="Varga T."/>
            <person name="Krizsan K."/>
            <person name="Foldi C."/>
            <person name="Dima B."/>
            <person name="Sanchez-Garcia M."/>
            <person name="Sanchez-Ramirez S."/>
            <person name="Szollosi G.J."/>
            <person name="Szarkandi J.G."/>
            <person name="Papp V."/>
            <person name="Albert L."/>
            <person name="Andreopoulos W."/>
            <person name="Angelini C."/>
            <person name="Antonin V."/>
            <person name="Barry K.W."/>
            <person name="Bougher N.L."/>
            <person name="Buchanan P."/>
            <person name="Buyck B."/>
            <person name="Bense V."/>
            <person name="Catcheside P."/>
            <person name="Chovatia M."/>
            <person name="Cooper J."/>
            <person name="Damon W."/>
            <person name="Desjardin D."/>
            <person name="Finy P."/>
            <person name="Geml J."/>
            <person name="Haridas S."/>
            <person name="Hughes K."/>
            <person name="Justo A."/>
            <person name="Karasinski D."/>
            <person name="Kautmanova I."/>
            <person name="Kiss B."/>
            <person name="Kocsube S."/>
            <person name="Kotiranta H."/>
            <person name="LaButti K.M."/>
            <person name="Lechner B.E."/>
            <person name="Liimatainen K."/>
            <person name="Lipzen A."/>
            <person name="Lukacs Z."/>
            <person name="Mihaltcheva S."/>
            <person name="Morgado L.N."/>
            <person name="Niskanen T."/>
            <person name="Noordeloos M.E."/>
            <person name="Ohm R.A."/>
            <person name="Ortiz-Santana B."/>
            <person name="Ovrebo C."/>
            <person name="Racz N."/>
            <person name="Riley R."/>
            <person name="Savchenko A."/>
            <person name="Shiryaev A."/>
            <person name="Soop K."/>
            <person name="Spirin V."/>
            <person name="Szebenyi C."/>
            <person name="Tomsovsky M."/>
            <person name="Tulloss R.E."/>
            <person name="Uehling J."/>
            <person name="Grigoriev I.V."/>
            <person name="Vagvolgyi C."/>
            <person name="Papp T."/>
            <person name="Martin F.M."/>
            <person name="Miettinen O."/>
            <person name="Hibbett D.S."/>
            <person name="Nagy L.G."/>
        </authorList>
    </citation>
    <scope>NUCLEOTIDE SEQUENCE [LARGE SCALE GENOMIC DNA]</scope>
    <source>
        <strain evidence="1 2">NL-1719</strain>
    </source>
</reference>
<protein>
    <submittedName>
        <fullName evidence="1">Uncharacterized protein</fullName>
    </submittedName>
</protein>
<sequence length="308" mass="34329">MASYISIAPNALLDHFSLGELLRLSRVCHAVRDRVSTYLDDHLSPSVLLRPYFTPPQIDVFAALQQDAGILITGMTAFHFINRSLSRSTRLDLLVDDSNSDGLIVWLQVVGYTGMALPPIEYPDSDDSVDDDDVQPDAVVSPSFVQDVMHFENAEHRVIRLVLSRSDPIAVILGSSITSAMNFLSATGAYCLYPHSTLERFEGLRIHNGTGDIDGFSVDFFEAQGGTVIERLSDAERNNPSSDFYTGNGIPSRRVIGDRKTWMFLLVTDAPLLDPPSWWLVYHNNRAYTQLDRMPSSSHAGFVQLSFW</sequence>
<evidence type="ECO:0000313" key="2">
    <source>
        <dbReference type="Proteomes" id="UP000308600"/>
    </source>
</evidence>
<gene>
    <name evidence="1" type="ORF">BDN72DRAFT_861391</name>
</gene>
<evidence type="ECO:0000313" key="1">
    <source>
        <dbReference type="EMBL" id="TFK64431.1"/>
    </source>
</evidence>
<organism evidence="1 2">
    <name type="scientific">Pluteus cervinus</name>
    <dbReference type="NCBI Taxonomy" id="181527"/>
    <lineage>
        <taxon>Eukaryota</taxon>
        <taxon>Fungi</taxon>
        <taxon>Dikarya</taxon>
        <taxon>Basidiomycota</taxon>
        <taxon>Agaricomycotina</taxon>
        <taxon>Agaricomycetes</taxon>
        <taxon>Agaricomycetidae</taxon>
        <taxon>Agaricales</taxon>
        <taxon>Pluteineae</taxon>
        <taxon>Pluteaceae</taxon>
        <taxon>Pluteus</taxon>
    </lineage>
</organism>
<dbReference type="EMBL" id="ML208475">
    <property type="protein sequence ID" value="TFK64431.1"/>
    <property type="molecule type" value="Genomic_DNA"/>
</dbReference>
<name>A0ACD3AFG4_9AGAR</name>
<dbReference type="Proteomes" id="UP000308600">
    <property type="component" value="Unassembled WGS sequence"/>
</dbReference>
<accession>A0ACD3AFG4</accession>